<dbReference type="InterPro" id="IPR036312">
    <property type="entry name" value="Bifun_inhib/LTP/seed_sf"/>
</dbReference>
<proteinExistence type="predicted"/>
<keyword evidence="5" id="KW-1185">Reference proteome</keyword>
<gene>
    <name evidence="4" type="ORF">FCM35_KLT17221</name>
</gene>
<dbReference type="OrthoDB" id="656626at2759"/>
<dbReference type="Pfam" id="PF00234">
    <property type="entry name" value="Tryp_alpha_amyl"/>
    <property type="match status" value="1"/>
</dbReference>
<protein>
    <submittedName>
        <fullName evidence="4">Lipid-transfer protein DIR1</fullName>
    </submittedName>
</protein>
<evidence type="ECO:0000313" key="4">
    <source>
        <dbReference type="EMBL" id="KAF3338384.1"/>
    </source>
</evidence>
<feature type="chain" id="PRO_5032581798" evidence="2">
    <location>
        <begin position="27"/>
        <end position="273"/>
    </location>
</feature>
<comment type="caution">
    <text evidence="4">The sequence shown here is derived from an EMBL/GenBank/DDBJ whole genome shotgun (WGS) entry which is preliminary data.</text>
</comment>
<dbReference type="EMBL" id="SWLB01000005">
    <property type="protein sequence ID" value="KAF3338384.1"/>
    <property type="molecule type" value="Genomic_DNA"/>
</dbReference>
<evidence type="ECO:0000256" key="2">
    <source>
        <dbReference type="SAM" id="SignalP"/>
    </source>
</evidence>
<dbReference type="PANTHER" id="PTHR33122">
    <property type="entry name" value="LIPID BINDING PROTEIN-RELATED"/>
    <property type="match status" value="1"/>
</dbReference>
<reference evidence="4" key="1">
    <citation type="submission" date="2020-01" db="EMBL/GenBank/DDBJ databases">
        <title>Genome sequence of Kobresia littledalei, the first chromosome-level genome in the family Cyperaceae.</title>
        <authorList>
            <person name="Qu G."/>
        </authorList>
    </citation>
    <scope>NUCLEOTIDE SEQUENCE</scope>
    <source>
        <strain evidence="4">C.B.Clarke</strain>
        <tissue evidence="4">Leaf</tissue>
    </source>
</reference>
<accession>A0A833VZE1</accession>
<keyword evidence="2" id="KW-0732">Signal</keyword>
<evidence type="ECO:0000313" key="5">
    <source>
        <dbReference type="Proteomes" id="UP000623129"/>
    </source>
</evidence>
<keyword evidence="1" id="KW-0812">Transmembrane</keyword>
<dbReference type="GO" id="GO:0009627">
    <property type="term" value="P:systemic acquired resistance"/>
    <property type="evidence" value="ECO:0007669"/>
    <property type="project" value="InterPro"/>
</dbReference>
<dbReference type="InterPro" id="IPR039265">
    <property type="entry name" value="DIR1-like"/>
</dbReference>
<name>A0A833VZE1_9POAL</name>
<feature type="signal peptide" evidence="2">
    <location>
        <begin position="1"/>
        <end position="26"/>
    </location>
</feature>
<feature type="domain" description="Bifunctional inhibitor/plant lipid transfer protein/seed storage helical" evidence="3">
    <location>
        <begin position="37"/>
        <end position="93"/>
    </location>
</feature>
<dbReference type="InterPro" id="IPR044741">
    <property type="entry name" value="NsLTP-like"/>
</dbReference>
<evidence type="ECO:0000259" key="3">
    <source>
        <dbReference type="Pfam" id="PF00234"/>
    </source>
</evidence>
<dbReference type="InterPro" id="IPR016140">
    <property type="entry name" value="Bifunc_inhib/LTP/seed_store"/>
</dbReference>
<dbReference type="PANTHER" id="PTHR33122:SF13">
    <property type="entry name" value="BIFUNCTIONAL INHIBITOR_LIPID-TRANSFER PROTEIN_SEED STORAGE 2S ALBUMIN SUPERFAMILY PROTEIN"/>
    <property type="match status" value="1"/>
</dbReference>
<keyword evidence="1" id="KW-1133">Transmembrane helix</keyword>
<feature type="transmembrane region" description="Helical" evidence="1">
    <location>
        <begin position="107"/>
        <end position="127"/>
    </location>
</feature>
<dbReference type="AlphaFoldDB" id="A0A833VZE1"/>
<sequence>MNKLTFSILALLSLSLIISHHGKVSAMSLCKVGDDGRACLPAVRGSNPPPPTAKCCNAIRGADVKCLCSYISSSLVRILFGINTKEAQKLPGKSTSHKLKINNMNKLAFSIVVLLSLSLIISHHGMVSAMSLCKVGNDGRACLPAVRGSNPPPPTVKCCNAIRGADMKKRRSCRASAALLDQLAKALSNLGCLCLCMYFLLFNNNVTNLVLEFPKSYNETNIDYIRSLWSKFLLKKIPVNKMDINITHVKTNSKYEYGNFQLLCFAFLNVWEL</sequence>
<dbReference type="SUPFAM" id="SSF47699">
    <property type="entry name" value="Bifunctional inhibitor/lipid-transfer protein/seed storage 2S albumin"/>
    <property type="match status" value="1"/>
</dbReference>
<dbReference type="GO" id="GO:0005504">
    <property type="term" value="F:fatty acid binding"/>
    <property type="evidence" value="ECO:0007669"/>
    <property type="project" value="InterPro"/>
</dbReference>
<dbReference type="CDD" id="cd04660">
    <property type="entry name" value="nsLTP_like"/>
    <property type="match status" value="1"/>
</dbReference>
<dbReference type="Proteomes" id="UP000623129">
    <property type="component" value="Unassembled WGS sequence"/>
</dbReference>
<dbReference type="Gene3D" id="1.10.110.10">
    <property type="entry name" value="Plant lipid-transfer and hydrophobic proteins"/>
    <property type="match status" value="1"/>
</dbReference>
<keyword evidence="1" id="KW-0472">Membrane</keyword>
<organism evidence="4 5">
    <name type="scientific">Carex littledalei</name>
    <dbReference type="NCBI Taxonomy" id="544730"/>
    <lineage>
        <taxon>Eukaryota</taxon>
        <taxon>Viridiplantae</taxon>
        <taxon>Streptophyta</taxon>
        <taxon>Embryophyta</taxon>
        <taxon>Tracheophyta</taxon>
        <taxon>Spermatophyta</taxon>
        <taxon>Magnoliopsida</taxon>
        <taxon>Liliopsida</taxon>
        <taxon>Poales</taxon>
        <taxon>Cyperaceae</taxon>
        <taxon>Cyperoideae</taxon>
        <taxon>Cariceae</taxon>
        <taxon>Carex</taxon>
        <taxon>Carex subgen. Euthyceras</taxon>
    </lineage>
</organism>
<evidence type="ECO:0000256" key="1">
    <source>
        <dbReference type="SAM" id="Phobius"/>
    </source>
</evidence>